<dbReference type="EMBL" id="LR797380">
    <property type="protein sequence ID" value="CAB4211845.1"/>
    <property type="molecule type" value="Genomic_DNA"/>
</dbReference>
<dbReference type="Pfam" id="PF06067">
    <property type="entry name" value="DUF932"/>
    <property type="match status" value="1"/>
</dbReference>
<dbReference type="InterPro" id="IPR026325">
    <property type="entry name" value="DUF932"/>
</dbReference>
<dbReference type="EMBL" id="LR796419">
    <property type="protein sequence ID" value="CAB4142734.1"/>
    <property type="molecule type" value="Genomic_DNA"/>
</dbReference>
<evidence type="ECO:0000313" key="1">
    <source>
        <dbReference type="EMBL" id="CAB4142734.1"/>
    </source>
</evidence>
<protein>
    <submittedName>
        <fullName evidence="2">LGT_TIGR03299, phage/plasmid-like protein TIGR03299</fullName>
    </submittedName>
</protein>
<dbReference type="NCBIfam" id="TIGR03299">
    <property type="entry name" value="LGT_TIGR03299"/>
    <property type="match status" value="1"/>
</dbReference>
<accession>A0A6J5SEM2</accession>
<evidence type="ECO:0000313" key="2">
    <source>
        <dbReference type="EMBL" id="CAB4211845.1"/>
    </source>
</evidence>
<organism evidence="2">
    <name type="scientific">uncultured Caudovirales phage</name>
    <dbReference type="NCBI Taxonomy" id="2100421"/>
    <lineage>
        <taxon>Viruses</taxon>
        <taxon>Duplodnaviria</taxon>
        <taxon>Heunggongvirae</taxon>
        <taxon>Uroviricota</taxon>
        <taxon>Caudoviricetes</taxon>
        <taxon>Peduoviridae</taxon>
        <taxon>Maltschvirus</taxon>
        <taxon>Maltschvirus maltsch</taxon>
    </lineage>
</organism>
<name>A0A6J5SEM2_9CAUD</name>
<reference evidence="2" key="1">
    <citation type="submission" date="2020-05" db="EMBL/GenBank/DDBJ databases">
        <authorList>
            <person name="Chiriac C."/>
            <person name="Salcher M."/>
            <person name="Ghai R."/>
            <person name="Kavagutti S V."/>
        </authorList>
    </citation>
    <scope>NUCLEOTIDE SEQUENCE</scope>
</reference>
<sequence length="323" mass="35623">MPDVITTRKNGFAEMAYVGEKPWHGLGQKLEPGLSIDEWKTAAGMDWTARRSRVRFGEGDNQRIFDEHHVIFRSDNKKPLGIVGQKFHLVQPGEILEFFRDLTNGNGYELNTAGTLFDGRRFWALARVTDDAVVIGNDRVKSHLLLCTAIDGSMKTVGKFVAERVVCSNTLTIALKESQTTSFSISHRSEFDADDMKKQLGIATGAFREFMVQTRKLAAKPITTSEAEQFIGEALVENRVVSAKEVTDTAAFKKIRELFVDGTAMGAELAGVDGTLWGLLNGITEYVDHHAKGKTPSHQMDNALFGRGDAFKTAALQKALALV</sequence>
<proteinExistence type="predicted"/>
<gene>
    <name evidence="2" type="ORF">UFOVP1414_32</name>
    <name evidence="1" type="ORF">UFOVP442_45</name>
</gene>
<dbReference type="InterPro" id="IPR017686">
    <property type="entry name" value="Phg/plasmid-like_prot"/>
</dbReference>